<keyword evidence="3 4" id="KW-0443">Lipid metabolism</keyword>
<evidence type="ECO:0000313" key="7">
    <source>
        <dbReference type="EMBL" id="URE25035.1"/>
    </source>
</evidence>
<dbReference type="EMBL" id="CP097510">
    <property type="protein sequence ID" value="URE25035.1"/>
    <property type="molecule type" value="Genomic_DNA"/>
</dbReference>
<comment type="function">
    <text evidence="4">Catalyzes the reduction of fatty acyl-CoA to fatty alcohols.</text>
</comment>
<evidence type="ECO:0000256" key="2">
    <source>
        <dbReference type="ARBA" id="ARBA00022516"/>
    </source>
</evidence>
<dbReference type="GO" id="GO:0080019">
    <property type="term" value="F:alcohol-forming very long-chain fatty acyl-CoA reductase activity"/>
    <property type="evidence" value="ECO:0007669"/>
    <property type="project" value="InterPro"/>
</dbReference>
<dbReference type="Pfam" id="PF07993">
    <property type="entry name" value="NAD_binding_4"/>
    <property type="match status" value="1"/>
</dbReference>
<dbReference type="InterPro" id="IPR033640">
    <property type="entry name" value="FAR_C"/>
</dbReference>
<dbReference type="PANTHER" id="PTHR11011">
    <property type="entry name" value="MALE STERILITY PROTEIN 2-RELATED"/>
    <property type="match status" value="1"/>
</dbReference>
<evidence type="ECO:0000259" key="5">
    <source>
        <dbReference type="Pfam" id="PF03015"/>
    </source>
</evidence>
<comment type="similarity">
    <text evidence="1 4">Belongs to the fatty acyl-CoA reductase family.</text>
</comment>
<evidence type="ECO:0000256" key="1">
    <source>
        <dbReference type="ARBA" id="ARBA00005928"/>
    </source>
</evidence>
<dbReference type="AlphaFoldDB" id="A0A9E7H1M2"/>
<evidence type="ECO:0000256" key="3">
    <source>
        <dbReference type="ARBA" id="ARBA00023098"/>
    </source>
</evidence>
<dbReference type="CDD" id="cd05236">
    <property type="entry name" value="FAR-N_SDR_e"/>
    <property type="match status" value="1"/>
</dbReference>
<dbReference type="GO" id="GO:0035336">
    <property type="term" value="P:long-chain fatty-acyl-CoA metabolic process"/>
    <property type="evidence" value="ECO:0007669"/>
    <property type="project" value="TreeGrafter"/>
</dbReference>
<sequence>MESIRIVEFFKNKSILVTGSTGFLAKIFVEKVLRVQPEVKKLFLLVRAGDATSANQRVQTEILEKDLFKVLKDKHGDGFRSFVTKKLVPLAGDIVQEDLGIHDSDLRRNLWKEVEVVVNVAATTNFDERYDVALGVNVLGAKHILEFAKRCVRLEMLLHVSTAYVAGEQSGLILEKKFLMGETLKGDSYLDIEAELSLADEKKRELRAEDAPEEAEKLAMKELGIRRAKLFGWPNTYVFTKAMGEMLLGHSRGDLPMVILRPTIITSVQSDPLPGWIEGTRRWSRCVLDLHCHLRATAGVRWLLCRTIDSVIIGYAKGKITCFFGDLDIIMDVVPGDMVVNAMMATMAAHSGQQAEFIYHMGSSVRNPVTYDTLEHCHFRYFLANPRVGRDGSVMPMKRLRFIKSMVVFRVFMTLRYKLPFEVMHLVNLLSCGRLARGYNELNRKYKFVMHLVELYKPYVYFDGCFDDLNMERLRMAMKKDDAEARMFDFDPKHVDWEDYFCSIHIPGVMKYAFK</sequence>
<gene>
    <name evidence="7" type="ORF">MUK42_16271</name>
</gene>
<keyword evidence="8" id="KW-1185">Reference proteome</keyword>
<accession>A0A9E7H1M2</accession>
<keyword evidence="2 4" id="KW-0444">Lipid biosynthesis</keyword>
<keyword evidence="4" id="KW-0560">Oxidoreductase</keyword>
<proteinExistence type="inferred from homology"/>
<dbReference type="Gene3D" id="3.40.50.720">
    <property type="entry name" value="NAD(P)-binding Rossmann-like Domain"/>
    <property type="match status" value="1"/>
</dbReference>
<dbReference type="SUPFAM" id="SSF51735">
    <property type="entry name" value="NAD(P)-binding Rossmann-fold domains"/>
    <property type="match status" value="1"/>
</dbReference>
<dbReference type="CDD" id="cd09071">
    <property type="entry name" value="FAR_C"/>
    <property type="match status" value="1"/>
</dbReference>
<dbReference type="PANTHER" id="PTHR11011:SF99">
    <property type="entry name" value="FATTY ACYL-COA REDUCTASE 3"/>
    <property type="match status" value="1"/>
</dbReference>
<dbReference type="GO" id="GO:0010345">
    <property type="term" value="P:suberin biosynthetic process"/>
    <property type="evidence" value="ECO:0007669"/>
    <property type="project" value="TreeGrafter"/>
</dbReference>
<feature type="domain" description="Fatty acyl-CoA reductase C-terminal" evidence="5">
    <location>
        <begin position="417"/>
        <end position="515"/>
    </location>
</feature>
<protein>
    <recommendedName>
        <fullName evidence="4">Fatty acyl-CoA reductase</fullName>
        <ecNumber evidence="4">1.2.1.84</ecNumber>
    </recommendedName>
</protein>
<dbReference type="Pfam" id="PF03015">
    <property type="entry name" value="Sterile"/>
    <property type="match status" value="1"/>
</dbReference>
<name>A0A9E7H1M2_9LILI</name>
<evidence type="ECO:0000256" key="4">
    <source>
        <dbReference type="RuleBase" id="RU363097"/>
    </source>
</evidence>
<comment type="catalytic activity">
    <reaction evidence="4">
        <text>a long-chain fatty acyl-CoA + 2 NADPH + 2 H(+) = a long-chain primary fatty alcohol + 2 NADP(+) + CoA</text>
        <dbReference type="Rhea" id="RHEA:52716"/>
        <dbReference type="ChEBI" id="CHEBI:15378"/>
        <dbReference type="ChEBI" id="CHEBI:57287"/>
        <dbReference type="ChEBI" id="CHEBI:57783"/>
        <dbReference type="ChEBI" id="CHEBI:58349"/>
        <dbReference type="ChEBI" id="CHEBI:77396"/>
        <dbReference type="ChEBI" id="CHEBI:83139"/>
        <dbReference type="EC" id="1.2.1.84"/>
    </reaction>
</comment>
<dbReference type="EC" id="1.2.1.84" evidence="4"/>
<keyword evidence="4" id="KW-0521">NADP</keyword>
<organism evidence="7 8">
    <name type="scientific">Musa troglodytarum</name>
    <name type="common">fe'i banana</name>
    <dbReference type="NCBI Taxonomy" id="320322"/>
    <lineage>
        <taxon>Eukaryota</taxon>
        <taxon>Viridiplantae</taxon>
        <taxon>Streptophyta</taxon>
        <taxon>Embryophyta</taxon>
        <taxon>Tracheophyta</taxon>
        <taxon>Spermatophyta</taxon>
        <taxon>Magnoliopsida</taxon>
        <taxon>Liliopsida</taxon>
        <taxon>Zingiberales</taxon>
        <taxon>Musaceae</taxon>
        <taxon>Musa</taxon>
    </lineage>
</organism>
<evidence type="ECO:0000259" key="6">
    <source>
        <dbReference type="Pfam" id="PF07993"/>
    </source>
</evidence>
<dbReference type="GO" id="GO:0102965">
    <property type="term" value="F:alcohol-forming long-chain fatty acyl-CoA reductase activity"/>
    <property type="evidence" value="ECO:0007669"/>
    <property type="project" value="UniProtKB-EC"/>
</dbReference>
<evidence type="ECO:0000313" key="8">
    <source>
        <dbReference type="Proteomes" id="UP001055439"/>
    </source>
</evidence>
<dbReference type="InterPro" id="IPR013120">
    <property type="entry name" value="FAR_NAD-bd"/>
</dbReference>
<dbReference type="InterPro" id="IPR026055">
    <property type="entry name" value="FAR"/>
</dbReference>
<reference evidence="7" key="1">
    <citation type="submission" date="2022-05" db="EMBL/GenBank/DDBJ databases">
        <title>The Musa troglodytarum L. genome provides insights into the mechanism of non-climacteric behaviour and enrichment of carotenoids.</title>
        <authorList>
            <person name="Wang J."/>
        </authorList>
    </citation>
    <scope>NUCLEOTIDE SEQUENCE</scope>
    <source>
        <tissue evidence="7">Leaf</tissue>
    </source>
</reference>
<dbReference type="Proteomes" id="UP001055439">
    <property type="component" value="Chromosome 8"/>
</dbReference>
<dbReference type="OrthoDB" id="429813at2759"/>
<feature type="domain" description="Thioester reductase (TE)" evidence="6">
    <location>
        <begin position="17"/>
        <end position="287"/>
    </location>
</feature>
<dbReference type="InterPro" id="IPR036291">
    <property type="entry name" value="NAD(P)-bd_dom_sf"/>
</dbReference>